<dbReference type="PIRSF" id="PIRSF004761">
    <property type="entry name" value="Hydrgn_mat_HypA"/>
    <property type="match status" value="1"/>
</dbReference>
<evidence type="ECO:0000256" key="4">
    <source>
        <dbReference type="HAMAP-Rule" id="MF_00213"/>
    </source>
</evidence>
<dbReference type="InterPro" id="IPR000688">
    <property type="entry name" value="HypA/HybF"/>
</dbReference>
<dbReference type="Pfam" id="PF01155">
    <property type="entry name" value="HypA"/>
    <property type="match status" value="1"/>
</dbReference>
<dbReference type="RefSeq" id="WP_176787759.1">
    <property type="nucleotide sequence ID" value="NZ_JABXWR010000001.1"/>
</dbReference>
<organism evidence="5 6">
    <name type="scientific">Methanofollis tationis</name>
    <dbReference type="NCBI Taxonomy" id="81417"/>
    <lineage>
        <taxon>Archaea</taxon>
        <taxon>Methanobacteriati</taxon>
        <taxon>Methanobacteriota</taxon>
        <taxon>Stenosarchaea group</taxon>
        <taxon>Methanomicrobia</taxon>
        <taxon>Methanomicrobiales</taxon>
        <taxon>Methanomicrobiaceae</taxon>
        <taxon>Methanofollis</taxon>
    </lineage>
</organism>
<dbReference type="GO" id="GO:0051604">
    <property type="term" value="P:protein maturation"/>
    <property type="evidence" value="ECO:0007669"/>
    <property type="project" value="InterPro"/>
</dbReference>
<feature type="binding site" evidence="4">
    <location>
        <position position="86"/>
    </location>
    <ligand>
        <name>Zn(2+)</name>
        <dbReference type="ChEBI" id="CHEBI:29105"/>
    </ligand>
</feature>
<keyword evidence="1 4" id="KW-0533">Nickel</keyword>
<dbReference type="Proteomes" id="UP000570823">
    <property type="component" value="Unassembled WGS sequence"/>
</dbReference>
<accession>A0A7K4HMK7</accession>
<feature type="binding site" evidence="4">
    <location>
        <position position="74"/>
    </location>
    <ligand>
        <name>Zn(2+)</name>
        <dbReference type="ChEBI" id="CHEBI:29105"/>
    </ligand>
</feature>
<dbReference type="EMBL" id="JABXWR010000001">
    <property type="protein sequence ID" value="NVO66108.1"/>
    <property type="molecule type" value="Genomic_DNA"/>
</dbReference>
<dbReference type="GO" id="GO:0008270">
    <property type="term" value="F:zinc ion binding"/>
    <property type="evidence" value="ECO:0007669"/>
    <property type="project" value="UniProtKB-UniRule"/>
</dbReference>
<evidence type="ECO:0000313" key="6">
    <source>
        <dbReference type="Proteomes" id="UP000570823"/>
    </source>
</evidence>
<dbReference type="PANTHER" id="PTHR34535:SF3">
    <property type="entry name" value="HYDROGENASE MATURATION FACTOR HYPA"/>
    <property type="match status" value="1"/>
</dbReference>
<evidence type="ECO:0000256" key="3">
    <source>
        <dbReference type="ARBA" id="ARBA00022833"/>
    </source>
</evidence>
<proteinExistence type="inferred from homology"/>
<keyword evidence="3 4" id="KW-0862">Zinc</keyword>
<evidence type="ECO:0000256" key="1">
    <source>
        <dbReference type="ARBA" id="ARBA00022596"/>
    </source>
</evidence>
<reference evidence="5 6" key="1">
    <citation type="submission" date="2020-06" db="EMBL/GenBank/DDBJ databases">
        <title>Methanofollis fontis sp. nov., a methanogen isolated from marine sediments near a cold seep at Four-Way Closure Ridge offshore southwestern Taiwan.</title>
        <authorList>
            <person name="Chen S.-C."/>
            <person name="Teng N.-H."/>
            <person name="Lin Y.-S."/>
            <person name="Lai M.-C."/>
            <person name="Chen H.-H."/>
            <person name="Wang C.-C."/>
        </authorList>
    </citation>
    <scope>NUCLEOTIDE SEQUENCE [LARGE SCALE GENOMIC DNA]</scope>
    <source>
        <strain evidence="5 6">DSM 2702</strain>
    </source>
</reference>
<keyword evidence="6" id="KW-1185">Reference proteome</keyword>
<dbReference type="HAMAP" id="MF_00213">
    <property type="entry name" value="HypA_HybF"/>
    <property type="match status" value="1"/>
</dbReference>
<comment type="similarity">
    <text evidence="4">Belongs to the HypA/HybF family.</text>
</comment>
<comment type="function">
    <text evidence="4">Involved in the maturation of [NiFe] hydrogenases. Required for nickel insertion into the metal center of the hydrogenase.</text>
</comment>
<feature type="binding site" evidence="4">
    <location>
        <position position="89"/>
    </location>
    <ligand>
        <name>Zn(2+)</name>
        <dbReference type="ChEBI" id="CHEBI:29105"/>
    </ligand>
</feature>
<dbReference type="OrthoDB" id="36835at2157"/>
<dbReference type="PANTHER" id="PTHR34535">
    <property type="entry name" value="HYDROGENASE MATURATION FACTOR HYPA"/>
    <property type="match status" value="1"/>
</dbReference>
<protein>
    <recommendedName>
        <fullName evidence="4">Hydrogenase maturation factor HypA</fullName>
    </recommendedName>
</protein>
<dbReference type="GO" id="GO:0016151">
    <property type="term" value="F:nickel cation binding"/>
    <property type="evidence" value="ECO:0007669"/>
    <property type="project" value="UniProtKB-UniRule"/>
</dbReference>
<dbReference type="Gene3D" id="3.30.2320.80">
    <property type="match status" value="1"/>
</dbReference>
<keyword evidence="2 4" id="KW-0479">Metal-binding</keyword>
<dbReference type="AlphaFoldDB" id="A0A7K4HMK7"/>
<name>A0A7K4HMK7_9EURY</name>
<comment type="caution">
    <text evidence="5">The sequence shown here is derived from an EMBL/GenBank/DDBJ whole genome shotgun (WGS) entry which is preliminary data.</text>
</comment>
<evidence type="ECO:0000256" key="2">
    <source>
        <dbReference type="ARBA" id="ARBA00022723"/>
    </source>
</evidence>
<sequence>MHEYSIAYDIAATARRAALENHASQVKKVWVDIGEIAMVNPDQVKFLFDAIIEDDPLFKGVVMVCREIKVTSRCDCGYEGNERFVCPQCGGLPRIVGGKEIVVSNIEIEVDES</sequence>
<evidence type="ECO:0000313" key="5">
    <source>
        <dbReference type="EMBL" id="NVO66108.1"/>
    </source>
</evidence>
<feature type="binding site" evidence="4">
    <location>
        <position position="2"/>
    </location>
    <ligand>
        <name>Ni(2+)</name>
        <dbReference type="ChEBI" id="CHEBI:49786"/>
    </ligand>
</feature>
<feature type="binding site" evidence="4">
    <location>
        <position position="76"/>
    </location>
    <ligand>
        <name>Zn(2+)</name>
        <dbReference type="ChEBI" id="CHEBI:29105"/>
    </ligand>
</feature>
<gene>
    <name evidence="4" type="primary">hypA</name>
    <name evidence="5" type="ORF">HWN36_01985</name>
</gene>